<dbReference type="Gene3D" id="1.10.287.70">
    <property type="match status" value="1"/>
</dbReference>
<keyword evidence="6 9" id="KW-0472">Membrane</keyword>
<evidence type="ECO:0000256" key="8">
    <source>
        <dbReference type="SAM" id="MobiDB-lite"/>
    </source>
</evidence>
<keyword evidence="7" id="KW-0407">Ion channel</keyword>
<feature type="transmembrane region" description="Helical" evidence="9">
    <location>
        <begin position="17"/>
        <end position="34"/>
    </location>
</feature>
<evidence type="ECO:0000256" key="7">
    <source>
        <dbReference type="ARBA" id="ARBA00023303"/>
    </source>
</evidence>
<keyword evidence="2" id="KW-0813">Transport</keyword>
<dbReference type="GeneID" id="78363136"/>
<dbReference type="Proteomes" id="UP000214610">
    <property type="component" value="Unassembled WGS sequence"/>
</dbReference>
<evidence type="ECO:0000256" key="9">
    <source>
        <dbReference type="SAM" id="Phobius"/>
    </source>
</evidence>
<feature type="transmembrane region" description="Helical" evidence="9">
    <location>
        <begin position="199"/>
        <end position="219"/>
    </location>
</feature>
<feature type="transmembrane region" description="Helical" evidence="9">
    <location>
        <begin position="140"/>
        <end position="160"/>
    </location>
</feature>
<evidence type="ECO:0000313" key="12">
    <source>
        <dbReference type="Proteomes" id="UP000214610"/>
    </source>
</evidence>
<dbReference type="InterPro" id="IPR013099">
    <property type="entry name" value="K_chnl_dom"/>
</dbReference>
<dbReference type="PANTHER" id="PTHR11537">
    <property type="entry name" value="VOLTAGE-GATED POTASSIUM CHANNEL"/>
    <property type="match status" value="1"/>
</dbReference>
<dbReference type="GO" id="GO:0008076">
    <property type="term" value="C:voltage-gated potassium channel complex"/>
    <property type="evidence" value="ECO:0007669"/>
    <property type="project" value="InterPro"/>
</dbReference>
<evidence type="ECO:0000256" key="1">
    <source>
        <dbReference type="ARBA" id="ARBA00004141"/>
    </source>
</evidence>
<organism evidence="11 12">
    <name type="scientific">Turicimonas muris</name>
    <dbReference type="NCBI Taxonomy" id="1796652"/>
    <lineage>
        <taxon>Bacteria</taxon>
        <taxon>Pseudomonadati</taxon>
        <taxon>Pseudomonadota</taxon>
        <taxon>Betaproteobacteria</taxon>
        <taxon>Burkholderiales</taxon>
        <taxon>Sutterellaceae</taxon>
        <taxon>Turicimonas</taxon>
    </lineage>
</organism>
<reference evidence="12" key="1">
    <citation type="submission" date="2017-05" db="EMBL/GenBank/DDBJ databases">
        <title>Improved OligoMM genomes.</title>
        <authorList>
            <person name="Garzetti D."/>
        </authorList>
    </citation>
    <scope>NUCLEOTIDE SEQUENCE [LARGE SCALE GENOMIC DNA]</scope>
    <source>
        <strain evidence="12">YL45</strain>
    </source>
</reference>
<gene>
    <name evidence="11" type="ORF">ADH67_01180</name>
</gene>
<feature type="compositionally biased region" description="Polar residues" evidence="8">
    <location>
        <begin position="242"/>
        <end position="253"/>
    </location>
</feature>
<evidence type="ECO:0000256" key="2">
    <source>
        <dbReference type="ARBA" id="ARBA00022448"/>
    </source>
</evidence>
<feature type="region of interest" description="Disordered" evidence="8">
    <location>
        <begin position="242"/>
        <end position="287"/>
    </location>
</feature>
<proteinExistence type="predicted"/>
<dbReference type="GO" id="GO:0001508">
    <property type="term" value="P:action potential"/>
    <property type="evidence" value="ECO:0007669"/>
    <property type="project" value="TreeGrafter"/>
</dbReference>
<dbReference type="InterPro" id="IPR028325">
    <property type="entry name" value="VG_K_chnl"/>
</dbReference>
<keyword evidence="4 9" id="KW-1133">Transmembrane helix</keyword>
<keyword evidence="5" id="KW-0406">Ion transport</keyword>
<dbReference type="SUPFAM" id="SSF81324">
    <property type="entry name" value="Voltage-gated potassium channels"/>
    <property type="match status" value="1"/>
</dbReference>
<dbReference type="GO" id="GO:0005249">
    <property type="term" value="F:voltage-gated potassium channel activity"/>
    <property type="evidence" value="ECO:0007669"/>
    <property type="project" value="InterPro"/>
</dbReference>
<accession>A0A227KQZ2</accession>
<keyword evidence="3 9" id="KW-0812">Transmembrane</keyword>
<evidence type="ECO:0000256" key="3">
    <source>
        <dbReference type="ARBA" id="ARBA00022692"/>
    </source>
</evidence>
<sequence>MAINWTKFEEKRLNFQGVLRIFILILSLILIGSISYDTFEFNDPFYASPIYMEIQFWVCIFFLIDLSIEFFLTKHKGRYLFRYILLFLVCIPYLTVFSCFNWQIPSELSYVFRFIPLIRSVYALVIVVGWFTFSRTSTIFVTYLVILVTCVYLGSLVFYVCEVNINPLVKNFSDALWWATMEAVTVGSNIQAVTPIGKILSVFEAVFGMLMIPMFTVYVTNIVGTFQKVTTDVSGEAYVKQLESTPSQSVSNQKTDDKHKDDKADKDKANSEPTKDKKDNGEQTPKN</sequence>
<dbReference type="Pfam" id="PF07885">
    <property type="entry name" value="Ion_trans_2"/>
    <property type="match status" value="1"/>
</dbReference>
<feature type="transmembrane region" description="Helical" evidence="9">
    <location>
        <begin position="54"/>
        <end position="72"/>
    </location>
</feature>
<feature type="compositionally biased region" description="Basic and acidic residues" evidence="8">
    <location>
        <begin position="254"/>
        <end position="281"/>
    </location>
</feature>
<evidence type="ECO:0000256" key="4">
    <source>
        <dbReference type="ARBA" id="ARBA00022989"/>
    </source>
</evidence>
<evidence type="ECO:0000256" key="6">
    <source>
        <dbReference type="ARBA" id="ARBA00023136"/>
    </source>
</evidence>
<dbReference type="RefSeq" id="WP_066590885.1">
    <property type="nucleotide sequence ID" value="NZ_CAJTBZ010000023.1"/>
</dbReference>
<comment type="subcellular location">
    <subcellularLocation>
        <location evidence="1">Membrane</location>
        <topology evidence="1">Multi-pass membrane protein</topology>
    </subcellularLocation>
</comment>
<dbReference type="PANTHER" id="PTHR11537:SF254">
    <property type="entry name" value="POTASSIUM VOLTAGE-GATED CHANNEL PROTEIN SHAB"/>
    <property type="match status" value="1"/>
</dbReference>
<keyword evidence="12" id="KW-1185">Reference proteome</keyword>
<feature type="transmembrane region" description="Helical" evidence="9">
    <location>
        <begin position="84"/>
        <end position="104"/>
    </location>
</feature>
<comment type="caution">
    <text evidence="11">The sequence shown here is derived from an EMBL/GenBank/DDBJ whole genome shotgun (WGS) entry which is preliminary data.</text>
</comment>
<dbReference type="AlphaFoldDB" id="A0A227KQZ2"/>
<feature type="domain" description="Potassium channel" evidence="10">
    <location>
        <begin position="147"/>
        <end position="222"/>
    </location>
</feature>
<evidence type="ECO:0000313" key="11">
    <source>
        <dbReference type="EMBL" id="OXE50946.1"/>
    </source>
</evidence>
<evidence type="ECO:0000259" key="10">
    <source>
        <dbReference type="Pfam" id="PF07885"/>
    </source>
</evidence>
<evidence type="ECO:0000256" key="5">
    <source>
        <dbReference type="ARBA" id="ARBA00023065"/>
    </source>
</evidence>
<name>A0A227KQZ2_9BURK</name>
<feature type="transmembrane region" description="Helical" evidence="9">
    <location>
        <begin position="110"/>
        <end position="133"/>
    </location>
</feature>
<dbReference type="EMBL" id="NHMP01000001">
    <property type="protein sequence ID" value="OXE50946.1"/>
    <property type="molecule type" value="Genomic_DNA"/>
</dbReference>
<protein>
    <recommendedName>
        <fullName evidence="10">Potassium channel domain-containing protein</fullName>
    </recommendedName>
</protein>